<keyword evidence="1" id="KW-0813">Transport</keyword>
<dbReference type="InterPro" id="IPR018247">
    <property type="entry name" value="EF_Hand_1_Ca_BS"/>
</dbReference>
<proteinExistence type="predicted"/>
<dbReference type="SUPFAM" id="SSF47473">
    <property type="entry name" value="EF-hand"/>
    <property type="match status" value="1"/>
</dbReference>
<dbReference type="InterPro" id="IPR002048">
    <property type="entry name" value="EF_hand_dom"/>
</dbReference>
<dbReference type="PROSITE" id="PS50222">
    <property type="entry name" value="EF_HAND_2"/>
    <property type="match status" value="1"/>
</dbReference>
<reference evidence="1 2" key="1">
    <citation type="submission" date="2024-02" db="EMBL/GenBank/DDBJ databases">
        <authorList>
            <person name="Chen Y."/>
            <person name="Shah S."/>
            <person name="Dougan E. K."/>
            <person name="Thang M."/>
            <person name="Chan C."/>
        </authorList>
    </citation>
    <scope>NUCLEOTIDE SEQUENCE [LARGE SCALE GENOMIC DNA]</scope>
</reference>
<dbReference type="Pfam" id="PF00520">
    <property type="entry name" value="Ion_trans"/>
    <property type="match status" value="1"/>
</dbReference>
<dbReference type="PROSITE" id="PS00018">
    <property type="entry name" value="EF_HAND_1"/>
    <property type="match status" value="1"/>
</dbReference>
<accession>A0ABP0M683</accession>
<comment type="caution">
    <text evidence="1">The sequence shown here is derived from an EMBL/GenBank/DDBJ whole genome shotgun (WGS) entry which is preliminary data.</text>
</comment>
<evidence type="ECO:0000313" key="1">
    <source>
        <dbReference type="EMBL" id="CAK9046995.1"/>
    </source>
</evidence>
<dbReference type="Gene3D" id="1.20.120.350">
    <property type="entry name" value="Voltage-gated potassium channels. Chain C"/>
    <property type="match status" value="1"/>
</dbReference>
<gene>
    <name evidence="1" type="ORF">SCF082_LOCUS26385</name>
</gene>
<organism evidence="1 2">
    <name type="scientific">Durusdinium trenchii</name>
    <dbReference type="NCBI Taxonomy" id="1381693"/>
    <lineage>
        <taxon>Eukaryota</taxon>
        <taxon>Sar</taxon>
        <taxon>Alveolata</taxon>
        <taxon>Dinophyceae</taxon>
        <taxon>Suessiales</taxon>
        <taxon>Symbiodiniaceae</taxon>
        <taxon>Durusdinium</taxon>
    </lineage>
</organism>
<dbReference type="PANTHER" id="PTHR10037">
    <property type="entry name" value="VOLTAGE-GATED CATION CHANNEL CALCIUM AND SODIUM"/>
    <property type="match status" value="1"/>
</dbReference>
<dbReference type="Proteomes" id="UP001642464">
    <property type="component" value="Unassembled WGS sequence"/>
</dbReference>
<dbReference type="InterPro" id="IPR011992">
    <property type="entry name" value="EF-hand-dom_pair"/>
</dbReference>
<dbReference type="GO" id="GO:0034220">
    <property type="term" value="P:monoatomic ion transmembrane transport"/>
    <property type="evidence" value="ECO:0007669"/>
    <property type="project" value="UniProtKB-KW"/>
</dbReference>
<dbReference type="SUPFAM" id="SSF81324">
    <property type="entry name" value="Voltage-gated potassium channels"/>
    <property type="match status" value="1"/>
</dbReference>
<dbReference type="PANTHER" id="PTHR10037:SF62">
    <property type="entry name" value="SODIUM CHANNEL PROTEIN 60E"/>
    <property type="match status" value="1"/>
</dbReference>
<keyword evidence="1" id="KW-0406">Ion transport</keyword>
<keyword evidence="2" id="KW-1185">Reference proteome</keyword>
<dbReference type="EMBL" id="CAXAMM010020001">
    <property type="protein sequence ID" value="CAK9046995.1"/>
    <property type="molecule type" value="Genomic_DNA"/>
</dbReference>
<dbReference type="InterPro" id="IPR043203">
    <property type="entry name" value="VGCC_Ca_Na"/>
</dbReference>
<sequence>MSMSPKSTDTPRSVKSARTPKFTEDSARWLSAELRQERQAMQAMLLARHEALLRRLVQDEFEPKPEALINEVPKSLGPVHASRKAGCSVSGTAGTSTEQVQAIELVSGPDSAGEAPPGAPALAQDPSEDVIPSPTLTKANSSRSQMSKSSTKKTTRSLIYGDRHPDKGLFHIDRSSMRNFVKGPFFETSFAILILINTIFMALEYQFNGLLVGLEINYPYMDSVTSKHWPWARDTFEASEWFFGLAFSCELVMKLAGLKCDFFKDCWNYLDLLIVMFWIIDVLPLDPMLIRVFRLAKLLRLIKLAKSIKSFDSLYLLTASIASSASALLWSGALICIVQLSVALILSTFLLPYCTDLSNPPEDRMEVYRYFGTFSRSMLSMFELTLGNWVPISRILSEKVSEWYTIFTLAFQVVLGFAVIKVITGVFLTETMKVASMDDSIMLKSKERAVRLHKEKMGRLFEHADLDSNGCIDCVEFHQLLQDKEVRQWLSSMELDIWTEQDGDALFTMIDDGDGLVTLDELVKGVARLKGQARNVDLALMNKRLLELKQDLLDMQQRQFERLFVYAEDVGQVDTEKRSI</sequence>
<dbReference type="Gene3D" id="1.10.238.10">
    <property type="entry name" value="EF-hand"/>
    <property type="match status" value="1"/>
</dbReference>
<keyword evidence="1" id="KW-0407">Ion channel</keyword>
<dbReference type="InterPro" id="IPR027359">
    <property type="entry name" value="Volt_channel_dom_sf"/>
</dbReference>
<dbReference type="Gene3D" id="1.10.287.70">
    <property type="match status" value="1"/>
</dbReference>
<dbReference type="InterPro" id="IPR005821">
    <property type="entry name" value="Ion_trans_dom"/>
</dbReference>
<protein>
    <submittedName>
        <fullName evidence="1">Sodium channel protein 60E (Drosophila ion channel 60) (Drosophila sodium channel 1) (Protein smell-impaired 60E) (Sodium channel 2) (DmNav2)</fullName>
    </submittedName>
</protein>
<name>A0ABP0M683_9DINO</name>
<evidence type="ECO:0000313" key="2">
    <source>
        <dbReference type="Proteomes" id="UP001642464"/>
    </source>
</evidence>